<evidence type="ECO:0000313" key="3">
    <source>
        <dbReference type="Proteomes" id="UP001172101"/>
    </source>
</evidence>
<name>A0AA40DJ37_9PEZI</name>
<evidence type="ECO:0000313" key="2">
    <source>
        <dbReference type="EMBL" id="KAK0701793.1"/>
    </source>
</evidence>
<comment type="caution">
    <text evidence="2">The sequence shown here is derived from an EMBL/GenBank/DDBJ whole genome shotgun (WGS) entry which is preliminary data.</text>
</comment>
<accession>A0AA40DJ37</accession>
<dbReference type="EMBL" id="JAUIRO010000009">
    <property type="protein sequence ID" value="KAK0701793.1"/>
    <property type="molecule type" value="Genomic_DNA"/>
</dbReference>
<proteinExistence type="predicted"/>
<evidence type="ECO:0000256" key="1">
    <source>
        <dbReference type="SAM" id="MobiDB-lite"/>
    </source>
</evidence>
<sequence>MIPPREKQRLDFSNSRRILSYEVLSLGSGARGQVPHQWKWKGTAPSCRSAADGLQDAWGPAGVRDQTQRY</sequence>
<gene>
    <name evidence="2" type="ORF">B0T26DRAFT_734639</name>
</gene>
<reference evidence="2" key="1">
    <citation type="submission" date="2023-06" db="EMBL/GenBank/DDBJ databases">
        <title>Genome-scale phylogeny and comparative genomics of the fungal order Sordariales.</title>
        <authorList>
            <consortium name="Lawrence Berkeley National Laboratory"/>
            <person name="Hensen N."/>
            <person name="Bonometti L."/>
            <person name="Westerberg I."/>
            <person name="Brannstrom I.O."/>
            <person name="Guillou S."/>
            <person name="Cros-Aarteil S."/>
            <person name="Calhoun S."/>
            <person name="Haridas S."/>
            <person name="Kuo A."/>
            <person name="Mondo S."/>
            <person name="Pangilinan J."/>
            <person name="Riley R."/>
            <person name="LaButti K."/>
            <person name="Andreopoulos B."/>
            <person name="Lipzen A."/>
            <person name="Chen C."/>
            <person name="Yanf M."/>
            <person name="Daum C."/>
            <person name="Ng V."/>
            <person name="Clum A."/>
            <person name="Steindorff A."/>
            <person name="Ohm R."/>
            <person name="Martin F."/>
            <person name="Silar P."/>
            <person name="Natvig D."/>
            <person name="Lalanne C."/>
            <person name="Gautier V."/>
            <person name="Ament-velasquez S.L."/>
            <person name="Kruys A."/>
            <person name="Hutchinson M.I."/>
            <person name="Powell A.J."/>
            <person name="Barry K."/>
            <person name="Miller A.N."/>
            <person name="Grigoriev I.V."/>
            <person name="Debuchy R."/>
            <person name="Gladieux P."/>
            <person name="Thoren M.H."/>
            <person name="Johannesson H."/>
        </authorList>
    </citation>
    <scope>NUCLEOTIDE SEQUENCE</scope>
    <source>
        <strain evidence="2">SMH2392-1A</strain>
    </source>
</reference>
<protein>
    <submittedName>
        <fullName evidence="2">Uncharacterized protein</fullName>
    </submittedName>
</protein>
<dbReference type="Proteomes" id="UP001172101">
    <property type="component" value="Unassembled WGS sequence"/>
</dbReference>
<keyword evidence="3" id="KW-1185">Reference proteome</keyword>
<feature type="region of interest" description="Disordered" evidence="1">
    <location>
        <begin position="49"/>
        <end position="70"/>
    </location>
</feature>
<dbReference type="RefSeq" id="XP_060289457.1">
    <property type="nucleotide sequence ID" value="XM_060443206.1"/>
</dbReference>
<organism evidence="2 3">
    <name type="scientific">Lasiosphaeria miniovina</name>
    <dbReference type="NCBI Taxonomy" id="1954250"/>
    <lineage>
        <taxon>Eukaryota</taxon>
        <taxon>Fungi</taxon>
        <taxon>Dikarya</taxon>
        <taxon>Ascomycota</taxon>
        <taxon>Pezizomycotina</taxon>
        <taxon>Sordariomycetes</taxon>
        <taxon>Sordariomycetidae</taxon>
        <taxon>Sordariales</taxon>
        <taxon>Lasiosphaeriaceae</taxon>
        <taxon>Lasiosphaeria</taxon>
    </lineage>
</organism>
<dbReference type="AlphaFoldDB" id="A0AA40DJ37"/>
<dbReference type="GeneID" id="85326476"/>